<protein>
    <submittedName>
        <fullName evidence="8">Response regulator transcription factor</fullName>
    </submittedName>
</protein>
<keyword evidence="2" id="KW-0902">Two-component regulatory system</keyword>
<dbReference type="Proteomes" id="UP000620139">
    <property type="component" value="Unassembled WGS sequence"/>
</dbReference>
<keyword evidence="5" id="KW-0804">Transcription</keyword>
<dbReference type="InterPro" id="IPR011006">
    <property type="entry name" value="CheY-like_superfamily"/>
</dbReference>
<proteinExistence type="predicted"/>
<evidence type="ECO:0000256" key="4">
    <source>
        <dbReference type="ARBA" id="ARBA00023125"/>
    </source>
</evidence>
<dbReference type="SUPFAM" id="SSF52172">
    <property type="entry name" value="CheY-like"/>
    <property type="match status" value="1"/>
</dbReference>
<keyword evidence="4" id="KW-0238">DNA-binding</keyword>
<evidence type="ECO:0000256" key="1">
    <source>
        <dbReference type="ARBA" id="ARBA00022553"/>
    </source>
</evidence>
<feature type="modified residue" description="4-aspartylphosphate" evidence="6">
    <location>
        <position position="62"/>
    </location>
</feature>
<dbReference type="Pfam" id="PF00072">
    <property type="entry name" value="Response_reg"/>
    <property type="match status" value="1"/>
</dbReference>
<dbReference type="AlphaFoldDB" id="A0A931IWV2"/>
<dbReference type="InterPro" id="IPR039420">
    <property type="entry name" value="WalR-like"/>
</dbReference>
<evidence type="ECO:0000256" key="3">
    <source>
        <dbReference type="ARBA" id="ARBA00023015"/>
    </source>
</evidence>
<dbReference type="PANTHER" id="PTHR48111:SF1">
    <property type="entry name" value="TWO-COMPONENT RESPONSE REGULATOR ORR33"/>
    <property type="match status" value="1"/>
</dbReference>
<dbReference type="GO" id="GO:0000156">
    <property type="term" value="F:phosphorelay response regulator activity"/>
    <property type="evidence" value="ECO:0007669"/>
    <property type="project" value="TreeGrafter"/>
</dbReference>
<keyword evidence="1 6" id="KW-0597">Phosphoprotein</keyword>
<keyword evidence="9" id="KW-1185">Reference proteome</keyword>
<dbReference type="SMART" id="SM00448">
    <property type="entry name" value="REC"/>
    <property type="match status" value="1"/>
</dbReference>
<dbReference type="Gene3D" id="3.40.50.2300">
    <property type="match status" value="1"/>
</dbReference>
<evidence type="ECO:0000313" key="8">
    <source>
        <dbReference type="EMBL" id="MBH9554335.1"/>
    </source>
</evidence>
<dbReference type="GO" id="GO:0006355">
    <property type="term" value="P:regulation of DNA-templated transcription"/>
    <property type="evidence" value="ECO:0007669"/>
    <property type="project" value="TreeGrafter"/>
</dbReference>
<accession>A0A931IWV2</accession>
<dbReference type="GO" id="GO:0032993">
    <property type="term" value="C:protein-DNA complex"/>
    <property type="evidence" value="ECO:0007669"/>
    <property type="project" value="TreeGrafter"/>
</dbReference>
<dbReference type="InterPro" id="IPR001789">
    <property type="entry name" value="Sig_transdc_resp-reg_receiver"/>
</dbReference>
<evidence type="ECO:0000313" key="9">
    <source>
        <dbReference type="Proteomes" id="UP000620139"/>
    </source>
</evidence>
<sequence length="392" mass="42647">MTHALHKPGAPTLLLVDDSPEMLILLEELLSDRYNIQTASSGSEAMEWLGSAGSLPDLILLDCLMPGMDGYQTCQEIRRSSASGVPVVFLSALSSIEERLKGYSAGGDDYICKPFDMAELLAKIERHIVAAASKRELDQQLNDAVNAVMSSADMVGEVGVVLDFQRQLNSTNSYQGIAAHLFGAFERYNLDGCVRISGQMGRISQNTKGNCTALEASILDHIEAQGTEPHIRPFGNHTSFNFGSVILFLRDLPMNRPADMPAELSERCGRQIDNVALLAEGATTKVQALDNQQAVHKLVGLNAEIVGATRMALADISSRNQAQSMRMQDLFEALSEELNNSFIHLGLLPEQEDALASMVGRYKDKALAALVKGRETEAKLGEVIERLGTLDR</sequence>
<dbReference type="GO" id="GO:0000976">
    <property type="term" value="F:transcription cis-regulatory region binding"/>
    <property type="evidence" value="ECO:0007669"/>
    <property type="project" value="TreeGrafter"/>
</dbReference>
<evidence type="ECO:0000256" key="5">
    <source>
        <dbReference type="ARBA" id="ARBA00023163"/>
    </source>
</evidence>
<dbReference type="GO" id="GO:0005829">
    <property type="term" value="C:cytosol"/>
    <property type="evidence" value="ECO:0007669"/>
    <property type="project" value="TreeGrafter"/>
</dbReference>
<name>A0A931IWV2_9BURK</name>
<evidence type="ECO:0000256" key="2">
    <source>
        <dbReference type="ARBA" id="ARBA00023012"/>
    </source>
</evidence>
<dbReference type="EMBL" id="JAEDAL010000012">
    <property type="protein sequence ID" value="MBH9554335.1"/>
    <property type="molecule type" value="Genomic_DNA"/>
</dbReference>
<comment type="caution">
    <text evidence="8">The sequence shown here is derived from an EMBL/GenBank/DDBJ whole genome shotgun (WGS) entry which is preliminary data.</text>
</comment>
<evidence type="ECO:0000256" key="6">
    <source>
        <dbReference type="PROSITE-ProRule" id="PRU00169"/>
    </source>
</evidence>
<feature type="domain" description="Response regulatory" evidence="7">
    <location>
        <begin position="12"/>
        <end position="128"/>
    </location>
</feature>
<dbReference type="RefSeq" id="WP_198101950.1">
    <property type="nucleotide sequence ID" value="NZ_JAEDAL010000012.1"/>
</dbReference>
<keyword evidence="3" id="KW-0805">Transcription regulation</keyword>
<gene>
    <name evidence="8" type="ORF">I7X43_15950</name>
</gene>
<dbReference type="PANTHER" id="PTHR48111">
    <property type="entry name" value="REGULATOR OF RPOS"/>
    <property type="match status" value="1"/>
</dbReference>
<reference evidence="8" key="1">
    <citation type="submission" date="2020-12" db="EMBL/GenBank/DDBJ databases">
        <title>The genome sequence of Inhella sp. 4Y17.</title>
        <authorList>
            <person name="Liu Y."/>
        </authorList>
    </citation>
    <scope>NUCLEOTIDE SEQUENCE</scope>
    <source>
        <strain evidence="8">4Y10</strain>
    </source>
</reference>
<evidence type="ECO:0000259" key="7">
    <source>
        <dbReference type="PROSITE" id="PS50110"/>
    </source>
</evidence>
<dbReference type="PROSITE" id="PS50110">
    <property type="entry name" value="RESPONSE_REGULATORY"/>
    <property type="match status" value="1"/>
</dbReference>
<organism evidence="8 9">
    <name type="scientific">Inhella gelatinilytica</name>
    <dbReference type="NCBI Taxonomy" id="2795030"/>
    <lineage>
        <taxon>Bacteria</taxon>
        <taxon>Pseudomonadati</taxon>
        <taxon>Pseudomonadota</taxon>
        <taxon>Betaproteobacteria</taxon>
        <taxon>Burkholderiales</taxon>
        <taxon>Sphaerotilaceae</taxon>
        <taxon>Inhella</taxon>
    </lineage>
</organism>